<protein>
    <submittedName>
        <fullName evidence="1">Uncharacterized protein</fullName>
    </submittedName>
</protein>
<sequence>MVVHLAMEYGGEKFLNDLIEERNKDSQDPSPAAIILKVALNMAALGMRPPITMEELGETYQRGTELFSMCTDEDPKGRPAAAHPVEAPEMDVLWSPHTHDYWSLRVSAELQHDRPSSLHLVTQPSIPVAVSTRRMLKTMSPDNGVYMASDCFLGFPKLMKLRKLPETVKMAKPLYVSLDSYDNDG</sequence>
<name>A0ACB9U8U0_9CETA</name>
<gene>
    <name evidence="1" type="ORF">MJG53_017662</name>
</gene>
<comment type="caution">
    <text evidence="1">The sequence shown here is derived from an EMBL/GenBank/DDBJ whole genome shotgun (WGS) entry which is preliminary data.</text>
</comment>
<evidence type="ECO:0000313" key="2">
    <source>
        <dbReference type="Proteomes" id="UP001057279"/>
    </source>
</evidence>
<reference evidence="1" key="1">
    <citation type="submission" date="2022-03" db="EMBL/GenBank/DDBJ databases">
        <title>Genomic analyses of argali, domestic sheep and their hybrids provide insights into chromosomal evolution, heterosis and genetic basis of agronomic traits.</title>
        <authorList>
            <person name="Li M."/>
        </authorList>
    </citation>
    <scope>NUCLEOTIDE SEQUENCE</scope>
    <source>
        <strain evidence="1">F1 hybrid</strain>
    </source>
</reference>
<dbReference type="Proteomes" id="UP001057279">
    <property type="component" value="Linkage Group LG22"/>
</dbReference>
<keyword evidence="2" id="KW-1185">Reference proteome</keyword>
<organism evidence="1 2">
    <name type="scientific">Ovis ammon polii x Ovis aries</name>
    <dbReference type="NCBI Taxonomy" id="2918886"/>
    <lineage>
        <taxon>Eukaryota</taxon>
        <taxon>Metazoa</taxon>
        <taxon>Chordata</taxon>
        <taxon>Craniata</taxon>
        <taxon>Vertebrata</taxon>
        <taxon>Euteleostomi</taxon>
        <taxon>Mammalia</taxon>
        <taxon>Eutheria</taxon>
        <taxon>Laurasiatheria</taxon>
        <taxon>Artiodactyla</taxon>
        <taxon>Ruminantia</taxon>
        <taxon>Pecora</taxon>
        <taxon>Bovidae</taxon>
        <taxon>Caprinae</taxon>
        <taxon>Ovis</taxon>
    </lineage>
</organism>
<evidence type="ECO:0000313" key="1">
    <source>
        <dbReference type="EMBL" id="KAI4561033.1"/>
    </source>
</evidence>
<proteinExistence type="predicted"/>
<dbReference type="EMBL" id="CM043047">
    <property type="protein sequence ID" value="KAI4561033.1"/>
    <property type="molecule type" value="Genomic_DNA"/>
</dbReference>
<accession>A0ACB9U8U0</accession>